<protein>
    <submittedName>
        <fullName evidence="4">Putative integrase</fullName>
    </submittedName>
</protein>
<dbReference type="Proteomes" id="UP000281170">
    <property type="component" value="Plasmid 9"/>
</dbReference>
<keyword evidence="2" id="KW-0238">DNA-binding</keyword>
<gene>
    <name evidence="4" type="ORF">Lade_1031</name>
    <name evidence="5" type="ORF">NCTC12735_00591</name>
</gene>
<dbReference type="OrthoDB" id="5640382at2"/>
<dbReference type="PATRIC" id="fig|45056.6.peg.1068"/>
<evidence type="ECO:0000256" key="2">
    <source>
        <dbReference type="PROSITE-ProRule" id="PRU01248"/>
    </source>
</evidence>
<reference evidence="4 6" key="1">
    <citation type="submission" date="2015-11" db="EMBL/GenBank/DDBJ databases">
        <title>Identification of large and diverse effector repertoires of 38 Legionella species.</title>
        <authorList>
            <person name="Burstein D."/>
            <person name="Amaro F."/>
            <person name="Zusman T."/>
            <person name="Lifshitz Z."/>
            <person name="Cohen O."/>
            <person name="Gilbert J.A."/>
            <person name="Pupko T."/>
            <person name="Shuman H.A."/>
            <person name="Segal G."/>
        </authorList>
    </citation>
    <scope>NUCLEOTIDE SEQUENCE [LARGE SCALE GENOMIC DNA]</scope>
    <source>
        <strain evidence="4 6">1762-AUS-E</strain>
    </source>
</reference>
<dbReference type="GO" id="GO:0003677">
    <property type="term" value="F:DNA binding"/>
    <property type="evidence" value="ECO:0007669"/>
    <property type="project" value="UniProtKB-UniRule"/>
</dbReference>
<evidence type="ECO:0000313" key="4">
    <source>
        <dbReference type="EMBL" id="KTC66373.1"/>
    </source>
</evidence>
<dbReference type="Proteomes" id="UP000054859">
    <property type="component" value="Unassembled WGS sequence"/>
</dbReference>
<evidence type="ECO:0000313" key="7">
    <source>
        <dbReference type="Proteomes" id="UP000281170"/>
    </source>
</evidence>
<dbReference type="KEGG" id="ladl:NCTC12735_00591"/>
<dbReference type="EMBL" id="LR134418">
    <property type="protein sequence ID" value="VEH84971.1"/>
    <property type="molecule type" value="Genomic_DNA"/>
</dbReference>
<feature type="domain" description="Core-binding (CB)" evidence="3">
    <location>
        <begin position="4"/>
        <end position="89"/>
    </location>
</feature>
<dbReference type="EMBL" id="LNKA01000001">
    <property type="protein sequence ID" value="KTC66373.1"/>
    <property type="molecule type" value="Genomic_DNA"/>
</dbReference>
<name>A0A0W0R5R7_9GAMM</name>
<organism evidence="4 6">
    <name type="scientific">Legionella adelaidensis</name>
    <dbReference type="NCBI Taxonomy" id="45056"/>
    <lineage>
        <taxon>Bacteria</taxon>
        <taxon>Pseudomonadati</taxon>
        <taxon>Pseudomonadota</taxon>
        <taxon>Gammaproteobacteria</taxon>
        <taxon>Legionellales</taxon>
        <taxon>Legionellaceae</taxon>
        <taxon>Legionella</taxon>
    </lineage>
</organism>
<dbReference type="Pfam" id="PF12834">
    <property type="entry name" value="Phage_int_SAM_2"/>
    <property type="match status" value="1"/>
</dbReference>
<dbReference type="GO" id="GO:0015074">
    <property type="term" value="P:DNA integration"/>
    <property type="evidence" value="ECO:0007669"/>
    <property type="project" value="UniProtKB-KW"/>
</dbReference>
<evidence type="ECO:0000313" key="5">
    <source>
        <dbReference type="EMBL" id="VEH84971.1"/>
    </source>
</evidence>
<evidence type="ECO:0000256" key="1">
    <source>
        <dbReference type="ARBA" id="ARBA00022908"/>
    </source>
</evidence>
<accession>A0A0W0R5R7</accession>
<keyword evidence="1" id="KW-0229">DNA integration</keyword>
<evidence type="ECO:0000259" key="3">
    <source>
        <dbReference type="PROSITE" id="PS51900"/>
    </source>
</evidence>
<dbReference type="RefSeq" id="WP_058462053.1">
    <property type="nucleotide sequence ID" value="NZ_CAAAHS010000002.1"/>
</dbReference>
<dbReference type="InterPro" id="IPR044068">
    <property type="entry name" value="CB"/>
</dbReference>
<sequence length="267" mass="31660">MRKYSLRQAAKRYLKLESQGSYTEKKQRYYVIQKMVDDLFRIGEVPNTWQSLETQHVKNLVKFWKKNGLKDTTIMRHMTIIRSFLRNIQCTASGIDNQSLQLYRPKVKKSHLELQSNIWESFAESVPRLILALQTQFGLTFSESILTKPGIHTKDCKLWITREISFNSLDRIIPIRNEVQKEILADLSNLTNNLNLLNYLGYNQIRMDWNNALIKHSLPTNKSWRYLYARQMYKYLLPILGNYQTYIALHAEMGIKSRNTLWSYLNE</sequence>
<keyword evidence="6" id="KW-1185">Reference proteome</keyword>
<dbReference type="AlphaFoldDB" id="A0A0W0R5R7"/>
<dbReference type="PROSITE" id="PS51900">
    <property type="entry name" value="CB"/>
    <property type="match status" value="1"/>
</dbReference>
<geneLocation type="plasmid" evidence="5 7">
    <name>9</name>
</geneLocation>
<reference evidence="5 7" key="2">
    <citation type="submission" date="2018-12" db="EMBL/GenBank/DDBJ databases">
        <authorList>
            <consortium name="Pathogen Informatics"/>
        </authorList>
    </citation>
    <scope>NUCLEOTIDE SEQUENCE [LARGE SCALE GENOMIC DNA]</scope>
    <source>
        <strain evidence="5 7">NCTC12735</strain>
        <plasmid evidence="7">9</plasmid>
    </source>
</reference>
<dbReference type="InterPro" id="IPR024457">
    <property type="entry name" value="Putative_integrase_N"/>
</dbReference>
<proteinExistence type="predicted"/>
<evidence type="ECO:0000313" key="6">
    <source>
        <dbReference type="Proteomes" id="UP000054859"/>
    </source>
</evidence>
<keyword evidence="5" id="KW-0614">Plasmid</keyword>